<dbReference type="InterPro" id="IPR025240">
    <property type="entry name" value="DUF4189"/>
</dbReference>
<proteinExistence type="predicted"/>
<evidence type="ECO:0000256" key="1">
    <source>
        <dbReference type="SAM" id="Phobius"/>
    </source>
</evidence>
<accession>A0A5B1BM36</accession>
<gene>
    <name evidence="3" type="ORF">F0Q45_21435</name>
</gene>
<dbReference type="Proteomes" id="UP000324701">
    <property type="component" value="Unassembled WGS sequence"/>
</dbReference>
<evidence type="ECO:0000313" key="4">
    <source>
        <dbReference type="Proteomes" id="UP000324701"/>
    </source>
</evidence>
<dbReference type="Pfam" id="PF13827">
    <property type="entry name" value="DUF4189"/>
    <property type="match status" value="1"/>
</dbReference>
<organism evidence="3 4">
    <name type="scientific">Mycobacterium simiae</name>
    <name type="common">Mycobacterium habana</name>
    <dbReference type="NCBI Taxonomy" id="1784"/>
    <lineage>
        <taxon>Bacteria</taxon>
        <taxon>Bacillati</taxon>
        <taxon>Actinomycetota</taxon>
        <taxon>Actinomycetes</taxon>
        <taxon>Mycobacteriales</taxon>
        <taxon>Mycobacteriaceae</taxon>
        <taxon>Mycobacterium</taxon>
        <taxon>Mycobacterium simiae complex</taxon>
    </lineage>
</organism>
<feature type="transmembrane region" description="Helical" evidence="1">
    <location>
        <begin position="9"/>
        <end position="30"/>
    </location>
</feature>
<evidence type="ECO:0000313" key="3">
    <source>
        <dbReference type="EMBL" id="KAA1248274.1"/>
    </source>
</evidence>
<comment type="caution">
    <text evidence="3">The sequence shown here is derived from an EMBL/GenBank/DDBJ whole genome shotgun (WGS) entry which is preliminary data.</text>
</comment>
<reference evidence="3 4" key="1">
    <citation type="submission" date="2019-09" db="EMBL/GenBank/DDBJ databases">
        <title>Report of infection by Mycobacterium simiae a patient suffering from pulmonary tuberculosis.</title>
        <authorList>
            <person name="Mohanty P.S."/>
            <person name="Bansal A.K."/>
            <person name="Singh H."/>
            <person name="Sharma S."/>
            <person name="Patil S.A."/>
            <person name="Upadhaya P."/>
            <person name="Singh P.K."/>
            <person name="Kumar D."/>
            <person name="Kumar S."/>
            <person name="Singh R.K."/>
            <person name="Chaudhary B."/>
        </authorList>
    </citation>
    <scope>NUCLEOTIDE SEQUENCE [LARGE SCALE GENOMIC DNA]</scope>
    <source>
        <strain evidence="3 4">JAL-560-SIM</strain>
    </source>
</reference>
<dbReference type="EMBL" id="VTZN01000178">
    <property type="protein sequence ID" value="KAA1248274.1"/>
    <property type="molecule type" value="Genomic_DNA"/>
</dbReference>
<dbReference type="OrthoDB" id="4742838at2"/>
<feature type="domain" description="DUF4189" evidence="2">
    <location>
        <begin position="58"/>
        <end position="133"/>
    </location>
</feature>
<evidence type="ECO:0000259" key="2">
    <source>
        <dbReference type="Pfam" id="PF13827"/>
    </source>
</evidence>
<dbReference type="AlphaFoldDB" id="A0A5B1BM36"/>
<name>A0A5B1BM36_MYCSI</name>
<protein>
    <submittedName>
        <fullName evidence="3">DUF4189 domain-containing protein</fullName>
    </submittedName>
</protein>
<keyword evidence="1" id="KW-0812">Transmembrane</keyword>
<keyword evidence="1" id="KW-1133">Transmembrane helix</keyword>
<keyword evidence="4" id="KW-1185">Reference proteome</keyword>
<keyword evidence="1" id="KW-0472">Membrane</keyword>
<sequence length="147" mass="15033">MIKKRGHRIALATASVGATAGLMIIALPLVPQVGANLDNAALAEMGMAAQMPHHVMRYGAIAYSPSGAWGRALGYKSQTLADQVALGRCGEQDCKVIVGFRLCGAVAYDGSTYVGGSGATRSAAEASALNSLPGGKIVNFGCQQHNS</sequence>